<evidence type="ECO:0000313" key="1">
    <source>
        <dbReference type="EMBL" id="RAV99279.1"/>
    </source>
</evidence>
<evidence type="ECO:0000313" key="2">
    <source>
        <dbReference type="Proteomes" id="UP000251889"/>
    </source>
</evidence>
<dbReference type="Proteomes" id="UP000251889">
    <property type="component" value="Unassembled WGS sequence"/>
</dbReference>
<comment type="caution">
    <text evidence="1">The sequence shown here is derived from an EMBL/GenBank/DDBJ whole genome shotgun (WGS) entry which is preliminary data.</text>
</comment>
<dbReference type="OrthoDB" id="826830at2"/>
<dbReference type="AlphaFoldDB" id="A0A364XZ59"/>
<protein>
    <submittedName>
        <fullName evidence="1">Uncharacterized protein</fullName>
    </submittedName>
</protein>
<dbReference type="RefSeq" id="WP_112748793.1">
    <property type="nucleotide sequence ID" value="NZ_QMFY01000012.1"/>
</dbReference>
<reference evidence="1 2" key="1">
    <citation type="submission" date="2018-06" db="EMBL/GenBank/DDBJ databases">
        <title>Chryseolinea flavus sp. nov., a member of the phylum Bacteroidetes isolated from soil.</title>
        <authorList>
            <person name="Li Y."/>
            <person name="Wang J."/>
        </authorList>
    </citation>
    <scope>NUCLEOTIDE SEQUENCE [LARGE SCALE GENOMIC DNA]</scope>
    <source>
        <strain evidence="1 2">SDU1-6</strain>
    </source>
</reference>
<proteinExistence type="predicted"/>
<gene>
    <name evidence="1" type="ORF">DQQ10_20520</name>
</gene>
<name>A0A364XZ59_9BACT</name>
<accession>A0A364XZ59</accession>
<keyword evidence="2" id="KW-1185">Reference proteome</keyword>
<dbReference type="EMBL" id="QMFY01000012">
    <property type="protein sequence ID" value="RAV99279.1"/>
    <property type="molecule type" value="Genomic_DNA"/>
</dbReference>
<organism evidence="1 2">
    <name type="scientific">Pseudochryseolinea flava</name>
    <dbReference type="NCBI Taxonomy" id="2059302"/>
    <lineage>
        <taxon>Bacteria</taxon>
        <taxon>Pseudomonadati</taxon>
        <taxon>Bacteroidota</taxon>
        <taxon>Cytophagia</taxon>
        <taxon>Cytophagales</taxon>
        <taxon>Fulvivirgaceae</taxon>
        <taxon>Pseudochryseolinea</taxon>
    </lineage>
</organism>
<sequence>MGVAQIREELHQFINNADERILNLMYGMMKADIKKDEALEESIARGLEQSKKGEVREHAAVIAEIRARYKS</sequence>